<organism evidence="1 2">
    <name type="scientific">Rhizopus stolonifer</name>
    <name type="common">Rhizopus nigricans</name>
    <dbReference type="NCBI Taxonomy" id="4846"/>
    <lineage>
        <taxon>Eukaryota</taxon>
        <taxon>Fungi</taxon>
        <taxon>Fungi incertae sedis</taxon>
        <taxon>Mucoromycota</taxon>
        <taxon>Mucoromycotina</taxon>
        <taxon>Mucoromycetes</taxon>
        <taxon>Mucorales</taxon>
        <taxon>Mucorineae</taxon>
        <taxon>Rhizopodaceae</taxon>
        <taxon>Rhizopus</taxon>
    </lineage>
</organism>
<dbReference type="Proteomes" id="UP000253551">
    <property type="component" value="Unassembled WGS sequence"/>
</dbReference>
<feature type="non-terminal residue" evidence="1">
    <location>
        <position position="1"/>
    </location>
</feature>
<feature type="non-terminal residue" evidence="1">
    <location>
        <position position="133"/>
    </location>
</feature>
<gene>
    <name evidence="1" type="ORF">CU098_005393</name>
</gene>
<dbReference type="AlphaFoldDB" id="A0A367IJ98"/>
<accession>A0A367IJ98</accession>
<protein>
    <submittedName>
        <fullName evidence="1">Uncharacterized protein</fullName>
    </submittedName>
</protein>
<dbReference type="OrthoDB" id="2287651at2759"/>
<name>A0A367IJ98_RHIST</name>
<evidence type="ECO:0000313" key="1">
    <source>
        <dbReference type="EMBL" id="RCH77591.1"/>
    </source>
</evidence>
<evidence type="ECO:0000313" key="2">
    <source>
        <dbReference type="Proteomes" id="UP000253551"/>
    </source>
</evidence>
<reference evidence="1 2" key="1">
    <citation type="journal article" date="2018" name="G3 (Bethesda)">
        <title>Phylogenetic and Phylogenomic Definition of Rhizopus Species.</title>
        <authorList>
            <person name="Gryganskyi A.P."/>
            <person name="Golan J."/>
            <person name="Dolatabadi S."/>
            <person name="Mondo S."/>
            <person name="Robb S."/>
            <person name="Idnurm A."/>
            <person name="Muszewska A."/>
            <person name="Steczkiewicz K."/>
            <person name="Masonjones S."/>
            <person name="Liao H.L."/>
            <person name="Gajdeczka M.T."/>
            <person name="Anike F."/>
            <person name="Vuek A."/>
            <person name="Anishchenko I.M."/>
            <person name="Voigt K."/>
            <person name="de Hoog G.S."/>
            <person name="Smith M.E."/>
            <person name="Heitman J."/>
            <person name="Vilgalys R."/>
            <person name="Stajich J.E."/>
        </authorList>
    </citation>
    <scope>NUCLEOTIDE SEQUENCE [LARGE SCALE GENOMIC DNA]</scope>
    <source>
        <strain evidence="1 2">LSU 92-RS-03</strain>
    </source>
</reference>
<sequence>YREFFGIIIGRFRRSYAPMTIGAVNSRPMNNIMDLSDDFEGFQLGQFTPNPQKLVKQMLYKSSVTEQTAEFGCELEEDGDRFLARVIKELDDTNAKKYLYIEERCSKADYIVKIYGPIMENLFRASGCNLIWK</sequence>
<proteinExistence type="predicted"/>
<keyword evidence="2" id="KW-1185">Reference proteome</keyword>
<dbReference type="EMBL" id="PJQM01007917">
    <property type="protein sequence ID" value="RCH77591.1"/>
    <property type="molecule type" value="Genomic_DNA"/>
</dbReference>
<comment type="caution">
    <text evidence="1">The sequence shown here is derived from an EMBL/GenBank/DDBJ whole genome shotgun (WGS) entry which is preliminary data.</text>
</comment>